<reference evidence="4" key="1">
    <citation type="submission" date="2016-06" db="EMBL/GenBank/DDBJ databases">
        <authorList>
            <person name="Varghese N."/>
            <person name="Submissions Spin"/>
        </authorList>
    </citation>
    <scope>NUCLEOTIDE SEQUENCE [LARGE SCALE GENOMIC DNA]</scope>
    <source>
        <strain evidence="4">DSM 44815</strain>
    </source>
</reference>
<keyword evidence="2" id="KW-0472">Membrane</keyword>
<dbReference type="PATRIC" id="fig|261654.4.peg.2293"/>
<dbReference type="Proteomes" id="UP000199385">
    <property type="component" value="Chromosome I"/>
</dbReference>
<feature type="compositionally biased region" description="Low complexity" evidence="1">
    <location>
        <begin position="115"/>
        <end position="134"/>
    </location>
</feature>
<feature type="compositionally biased region" description="Low complexity" evidence="1">
    <location>
        <begin position="38"/>
        <end position="47"/>
    </location>
</feature>
<dbReference type="OrthoDB" id="3790588at2"/>
<protein>
    <submittedName>
        <fullName evidence="3">Uncharacterized protein</fullName>
    </submittedName>
</protein>
<feature type="region of interest" description="Disordered" evidence="1">
    <location>
        <begin position="1"/>
        <end position="70"/>
    </location>
</feature>
<keyword evidence="2" id="KW-1133">Transmembrane helix</keyword>
<dbReference type="AlphaFoldDB" id="A0A1A8ZH72"/>
<feature type="compositionally biased region" description="Pro residues" evidence="1">
    <location>
        <begin position="22"/>
        <end position="37"/>
    </location>
</feature>
<gene>
    <name evidence="3" type="ORF">GA0070611_2249</name>
</gene>
<accession>A0A1A8ZH72</accession>
<sequence length="308" mass="31162">MSDSYPPYGGQPDPHAPWGGQPTPPGSYPGSPTPPGSYPGQPVSSGGYPPPPGPPGGYPGQPAPFGAPVPPPSGSKKGLIVGLSAAAVVLVLACCGGGIGLYLARDGGDDPKPIASGSTTPGPAGSSAAPTAGPEQSESEQPTDNDALTARYSSDMSSVCEGSSILNAAPYSTPSGAKALVFANAPDRPSFWSQKSFSSAKSYYTRSSDFAAASVVGCLKVVDGSEGAPKKCDYKNSEGKRVTVSYISSRYQLTFYAAKTGEKIGDGGTVNAPATRCPSFISYNKITMKSYAAPDPGTMEAALDKFLG</sequence>
<name>A0A1A8ZH72_9ACTN</name>
<evidence type="ECO:0000256" key="1">
    <source>
        <dbReference type="SAM" id="MobiDB-lite"/>
    </source>
</evidence>
<proteinExistence type="predicted"/>
<dbReference type="EMBL" id="LT594323">
    <property type="protein sequence ID" value="SBT43219.1"/>
    <property type="molecule type" value="Genomic_DNA"/>
</dbReference>
<feature type="compositionally biased region" description="Pro residues" evidence="1">
    <location>
        <begin position="48"/>
        <end position="70"/>
    </location>
</feature>
<feature type="region of interest" description="Disordered" evidence="1">
    <location>
        <begin position="112"/>
        <end position="145"/>
    </location>
</feature>
<dbReference type="RefSeq" id="WP_091662124.1">
    <property type="nucleotide sequence ID" value="NZ_LT594323.1"/>
</dbReference>
<keyword evidence="2" id="KW-0812">Transmembrane</keyword>
<evidence type="ECO:0000256" key="2">
    <source>
        <dbReference type="SAM" id="Phobius"/>
    </source>
</evidence>
<evidence type="ECO:0000313" key="4">
    <source>
        <dbReference type="Proteomes" id="UP000199385"/>
    </source>
</evidence>
<dbReference type="STRING" id="261654.GA0070611_2249"/>
<organism evidence="3 4">
    <name type="scientific">Micromonospora auratinigra</name>
    <dbReference type="NCBI Taxonomy" id="261654"/>
    <lineage>
        <taxon>Bacteria</taxon>
        <taxon>Bacillati</taxon>
        <taxon>Actinomycetota</taxon>
        <taxon>Actinomycetes</taxon>
        <taxon>Micromonosporales</taxon>
        <taxon>Micromonosporaceae</taxon>
        <taxon>Micromonospora</taxon>
    </lineage>
</organism>
<keyword evidence="4" id="KW-1185">Reference proteome</keyword>
<evidence type="ECO:0000313" key="3">
    <source>
        <dbReference type="EMBL" id="SBT43219.1"/>
    </source>
</evidence>
<feature type="transmembrane region" description="Helical" evidence="2">
    <location>
        <begin position="79"/>
        <end position="104"/>
    </location>
</feature>